<organism evidence="2 3">
    <name type="scientific">Dorcoceras hygrometricum</name>
    <dbReference type="NCBI Taxonomy" id="472368"/>
    <lineage>
        <taxon>Eukaryota</taxon>
        <taxon>Viridiplantae</taxon>
        <taxon>Streptophyta</taxon>
        <taxon>Embryophyta</taxon>
        <taxon>Tracheophyta</taxon>
        <taxon>Spermatophyta</taxon>
        <taxon>Magnoliopsida</taxon>
        <taxon>eudicotyledons</taxon>
        <taxon>Gunneridae</taxon>
        <taxon>Pentapetalae</taxon>
        <taxon>asterids</taxon>
        <taxon>lamiids</taxon>
        <taxon>Lamiales</taxon>
        <taxon>Gesneriaceae</taxon>
        <taxon>Didymocarpoideae</taxon>
        <taxon>Trichosporeae</taxon>
        <taxon>Loxocarpinae</taxon>
        <taxon>Dorcoceras</taxon>
    </lineage>
</organism>
<accession>A0A2Z7BK82</accession>
<dbReference type="AlphaFoldDB" id="A0A2Z7BK82"/>
<sequence>MKNSFAYVSITVGRCSIKKTALLVSSSRYMFRGNSDACVSVTVEILRTKKIALLTSLHLIVYKGNRSAYVSIADRGLHFLHSQMASSFITNSYQINFESVLMIHDNEGMLNMFKALEASGLRRFLGCESILYEAELGQFFDTALLQDEDITCVISGNFVTISPTLFSTVFDLPSEGITNFSEVPKDKVYDARSLFSQKGVQVDVHGKKKFMKHEFRFLNDILAKAITVKAGSFDSVIVECFQMMTAIQYGLKVNWGKVLFNVLKDMVDRTQKKAKGFAAQIGVLLKGIPAIPMGDGVPFPSAKVLSMRTVHTYIVTNTTIDARTESEEPGMAKTPKAMKKLSSADEMPVDMFAEFTASKKRSATEADAPIITKKRRTGKSKPPVSQAKLDIVQVATDVEPIQIVDPTHVEGTVPPLVLKIKSRKRKLVLSRDSDNESVGTEEISKEADAAVAISTVEADIAKVLEETLALGVTETERESQVFDEALFEEDFTRWLDDFVARHNEPELGSTHNEAQAAGSIHSVADKEVNMPIDDLLIQICDDLLLPVTAAEVTMLRLGGFSSSGDKGKAKLGEDDQVTDNAARKLFALICRDVEVLVQVRDRLMQAVVDFFASFSLNSMPDMDSLKDLTEKERLMLAWAETTTLAIAVRRQLYVLTKYRELLLRTVLESYQRYLTPALPWNAMAVQVANLLSVAHSNSIEELKAQQQELNIELVQSHSSLPAMDYTDSDVPVHAQAVTHAPASVDFTKLVEILEDLQSSLAQRIHDSNCEMLSKLHSVELGVRGDLLKMQSLLRQSFETACRVLERQDNSHTAQITDLKKGLMGPVGIIFGDLFEIKKKQREQDAKQQSMDEQIAAIRNEHLEFQSKIAADMLSLSTQVGDIADFLRGGVAKKGEMGSSSRPTTVRAQTQTLPPTTDTFEEELHRRGGTS</sequence>
<dbReference type="Proteomes" id="UP000250235">
    <property type="component" value="Unassembled WGS sequence"/>
</dbReference>
<evidence type="ECO:0000256" key="1">
    <source>
        <dbReference type="SAM" id="MobiDB-lite"/>
    </source>
</evidence>
<protein>
    <recommendedName>
        <fullName evidence="4">Dystroglycan-like</fullName>
    </recommendedName>
</protein>
<proteinExistence type="predicted"/>
<evidence type="ECO:0008006" key="4">
    <source>
        <dbReference type="Google" id="ProtNLM"/>
    </source>
</evidence>
<feature type="compositionally biased region" description="Basic and acidic residues" evidence="1">
    <location>
        <begin position="921"/>
        <end position="930"/>
    </location>
</feature>
<feature type="compositionally biased region" description="Polar residues" evidence="1">
    <location>
        <begin position="897"/>
        <end position="917"/>
    </location>
</feature>
<evidence type="ECO:0000313" key="2">
    <source>
        <dbReference type="EMBL" id="KZV34487.1"/>
    </source>
</evidence>
<reference evidence="2 3" key="1">
    <citation type="journal article" date="2015" name="Proc. Natl. Acad. Sci. U.S.A.">
        <title>The resurrection genome of Boea hygrometrica: A blueprint for survival of dehydration.</title>
        <authorList>
            <person name="Xiao L."/>
            <person name="Yang G."/>
            <person name="Zhang L."/>
            <person name="Yang X."/>
            <person name="Zhao S."/>
            <person name="Ji Z."/>
            <person name="Zhou Q."/>
            <person name="Hu M."/>
            <person name="Wang Y."/>
            <person name="Chen M."/>
            <person name="Xu Y."/>
            <person name="Jin H."/>
            <person name="Xiao X."/>
            <person name="Hu G."/>
            <person name="Bao F."/>
            <person name="Hu Y."/>
            <person name="Wan P."/>
            <person name="Li L."/>
            <person name="Deng X."/>
            <person name="Kuang T."/>
            <person name="Xiang C."/>
            <person name="Zhu J.K."/>
            <person name="Oliver M.J."/>
            <person name="He Y."/>
        </authorList>
    </citation>
    <scope>NUCLEOTIDE SEQUENCE [LARGE SCALE GENOMIC DNA]</scope>
    <source>
        <strain evidence="3">cv. XS01</strain>
    </source>
</reference>
<feature type="region of interest" description="Disordered" evidence="1">
    <location>
        <begin position="892"/>
        <end position="930"/>
    </location>
</feature>
<keyword evidence="3" id="KW-1185">Reference proteome</keyword>
<dbReference type="EMBL" id="KV005050">
    <property type="protein sequence ID" value="KZV34487.1"/>
    <property type="molecule type" value="Genomic_DNA"/>
</dbReference>
<evidence type="ECO:0000313" key="3">
    <source>
        <dbReference type="Proteomes" id="UP000250235"/>
    </source>
</evidence>
<name>A0A2Z7BK82_9LAMI</name>
<gene>
    <name evidence="2" type="ORF">F511_17087</name>
</gene>